<evidence type="ECO:0000256" key="2">
    <source>
        <dbReference type="ARBA" id="ARBA00004609"/>
    </source>
</evidence>
<reference evidence="22" key="2">
    <citation type="submission" date="2025-09" db="UniProtKB">
        <authorList>
            <consortium name="Ensembl"/>
        </authorList>
    </citation>
    <scope>IDENTIFICATION</scope>
</reference>
<evidence type="ECO:0000256" key="21">
    <source>
        <dbReference type="ARBA" id="ARBA00081905"/>
    </source>
</evidence>
<evidence type="ECO:0000256" key="19">
    <source>
        <dbReference type="ARBA" id="ARBA00065993"/>
    </source>
</evidence>
<evidence type="ECO:0000256" key="14">
    <source>
        <dbReference type="ARBA" id="ARBA00023157"/>
    </source>
</evidence>
<keyword evidence="6" id="KW-0964">Secreted</keyword>
<organism evidence="22 23">
    <name type="scientific">Spermophilus dauricus</name>
    <name type="common">Daurian ground squirrel</name>
    <dbReference type="NCBI Taxonomy" id="99837"/>
    <lineage>
        <taxon>Eukaryota</taxon>
        <taxon>Metazoa</taxon>
        <taxon>Chordata</taxon>
        <taxon>Craniata</taxon>
        <taxon>Vertebrata</taxon>
        <taxon>Euteleostomi</taxon>
        <taxon>Mammalia</taxon>
        <taxon>Eutheria</taxon>
        <taxon>Euarchontoglires</taxon>
        <taxon>Glires</taxon>
        <taxon>Rodentia</taxon>
        <taxon>Sciuromorpha</taxon>
        <taxon>Sciuridae</taxon>
        <taxon>Xerinae</taxon>
        <taxon>Marmotini</taxon>
        <taxon>Spermophilus</taxon>
    </lineage>
</organism>
<comment type="subunit">
    <text evidence="19">Interacts with MUC16.</text>
</comment>
<keyword evidence="15" id="KW-0325">Glycoprotein</keyword>
<dbReference type="GO" id="GO:0007160">
    <property type="term" value="P:cell-matrix adhesion"/>
    <property type="evidence" value="ECO:0007669"/>
    <property type="project" value="TreeGrafter"/>
</dbReference>
<dbReference type="GO" id="GO:0005794">
    <property type="term" value="C:Golgi apparatus"/>
    <property type="evidence" value="ECO:0007669"/>
    <property type="project" value="UniProtKB-SubCell"/>
</dbReference>
<dbReference type="Ensembl" id="ENSSDAT00000023413.1">
    <property type="protein sequence ID" value="ENSSDAP00000020479.1"/>
    <property type="gene ID" value="ENSSDAG00000018648.1"/>
</dbReference>
<keyword evidence="14" id="KW-1015">Disulfide bond</keyword>
<keyword evidence="5" id="KW-1003">Cell membrane</keyword>
<dbReference type="InterPro" id="IPR010335">
    <property type="entry name" value="Mesothelin"/>
</dbReference>
<evidence type="ECO:0000256" key="13">
    <source>
        <dbReference type="ARBA" id="ARBA00023136"/>
    </source>
</evidence>
<evidence type="ECO:0000256" key="5">
    <source>
        <dbReference type="ARBA" id="ARBA00022475"/>
    </source>
</evidence>
<keyword evidence="7" id="KW-0597">Phosphoprotein</keyword>
<dbReference type="GO" id="GO:0009986">
    <property type="term" value="C:cell surface"/>
    <property type="evidence" value="ECO:0007669"/>
    <property type="project" value="TreeGrafter"/>
</dbReference>
<evidence type="ECO:0000256" key="15">
    <source>
        <dbReference type="ARBA" id="ARBA00023180"/>
    </source>
</evidence>
<evidence type="ECO:0000256" key="20">
    <source>
        <dbReference type="ARBA" id="ARBA00068881"/>
    </source>
</evidence>
<protein>
    <recommendedName>
        <fullName evidence="20">Mesothelin</fullName>
    </recommendedName>
    <alternativeName>
        <fullName evidence="21">Pre-pro-megakaryocyte-potentiating factor</fullName>
    </alternativeName>
</protein>
<dbReference type="PANTHER" id="PTHR23412">
    <property type="entry name" value="STEREOCILIN RELATED"/>
    <property type="match status" value="1"/>
</dbReference>
<dbReference type="GO" id="GO:0005576">
    <property type="term" value="C:extracellular region"/>
    <property type="evidence" value="ECO:0007669"/>
    <property type="project" value="UniProtKB-SubCell"/>
</dbReference>
<evidence type="ECO:0000256" key="1">
    <source>
        <dbReference type="ARBA" id="ARBA00004555"/>
    </source>
</evidence>
<evidence type="ECO:0000256" key="10">
    <source>
        <dbReference type="ARBA" id="ARBA00022729"/>
    </source>
</evidence>
<evidence type="ECO:0000256" key="4">
    <source>
        <dbReference type="ARBA" id="ARBA00011016"/>
    </source>
</evidence>
<dbReference type="Gene3D" id="1.20.970.40">
    <property type="match status" value="1"/>
</dbReference>
<dbReference type="AlphaFoldDB" id="A0A8C9QEY6"/>
<evidence type="ECO:0000256" key="11">
    <source>
        <dbReference type="ARBA" id="ARBA00022889"/>
    </source>
</evidence>
<dbReference type="Pfam" id="PF06060">
    <property type="entry name" value="Mesothelin"/>
    <property type="match status" value="1"/>
</dbReference>
<evidence type="ECO:0000256" key="7">
    <source>
        <dbReference type="ARBA" id="ARBA00022553"/>
    </source>
</evidence>
<keyword evidence="12" id="KW-0333">Golgi apparatus</keyword>
<evidence type="ECO:0000256" key="3">
    <source>
        <dbReference type="ARBA" id="ARBA00004613"/>
    </source>
</evidence>
<dbReference type="Proteomes" id="UP000694422">
    <property type="component" value="Unplaced"/>
</dbReference>
<keyword evidence="11" id="KW-0130">Cell adhesion</keyword>
<reference evidence="22" key="1">
    <citation type="submission" date="2025-08" db="UniProtKB">
        <authorList>
            <consortium name="Ensembl"/>
        </authorList>
    </citation>
    <scope>IDENTIFICATION</scope>
</reference>
<evidence type="ECO:0000313" key="23">
    <source>
        <dbReference type="Proteomes" id="UP000694422"/>
    </source>
</evidence>
<dbReference type="PANTHER" id="PTHR23412:SF6">
    <property type="entry name" value="MESOTHELIN"/>
    <property type="match status" value="1"/>
</dbReference>
<comment type="subcellular location">
    <subcellularLocation>
        <location evidence="2">Cell membrane</location>
        <topology evidence="2">Lipid-anchor</topology>
        <topology evidence="2">GPI-anchor</topology>
    </subcellularLocation>
    <subcellularLocation>
        <location evidence="1">Golgi apparatus</location>
    </subcellularLocation>
    <subcellularLocation>
        <location evidence="3">Secreted</location>
    </subcellularLocation>
</comment>
<dbReference type="FunFam" id="1.20.970.40:FF:000001">
    <property type="entry name" value="Mesothelin"/>
    <property type="match status" value="1"/>
</dbReference>
<accession>A0A8C9QEY6</accession>
<sequence>MALPTAQYSLESCEPATHGRLLLLLLSLGDLLSQMSLSLVSELPGRSPFPAPHPQGPGCFPHWTWRPSSSRACSWAWPHLCARGPQSARTWLTRGPAGGLVLRVPDPDPLRSPAPTPGSQACARLFSHITKANVFPLRASERQRLLPPCTEAPAYMQGVRGSRVLKADVRALGALACDLPGHFVVHSAPVLLPWLAGCPGPLDQGQKEAARVVLQGGGPPYGPPSRWSVSTLDALQGLLAVLDQPIIQDIPKDVLAAWLLRHSRGPSWRRPELPATLMRLRACPQKQEPCPPGRKPQVVDENLIFYEEWELEACVDGALLSTHMDLVNAIPFTYQQIHTLKCRLDQTYPQGYPESLVQRLGYFFRFVSPEDIHKWNLTSLETVKALLNVSKGQKMDKQVTALIARYVLGGGQLDQDTMGSLAGFHPSYLCFLSAEQLHSVPSRVMWAIRPQDLDSCGPRQLHVLYSKACVTFRNISQPEYLGRIRAFLGGAPMEDLRTLILQNMTIDMATFKKLPVEAVVGLTVSEVQKLLGPHVRDLKAEEDDSPVQDWISQQRQEDLDRLGLGLQGGIPNEVTPLCAEAFSGACPLRGPGLLLASIPAVLLALTLS</sequence>
<keyword evidence="10" id="KW-0732">Signal</keyword>
<comment type="similarity">
    <text evidence="4">Belongs to the mesothelin family.</text>
</comment>
<evidence type="ECO:0000256" key="18">
    <source>
        <dbReference type="ARBA" id="ARBA00058732"/>
    </source>
</evidence>
<proteinExistence type="inferred from homology"/>
<evidence type="ECO:0000313" key="22">
    <source>
        <dbReference type="Ensembl" id="ENSSDAP00000020479.1"/>
    </source>
</evidence>
<dbReference type="InterPro" id="IPR026664">
    <property type="entry name" value="Stereocilin-rel"/>
</dbReference>
<keyword evidence="16" id="KW-0449">Lipoprotein</keyword>
<evidence type="ECO:0000256" key="8">
    <source>
        <dbReference type="ARBA" id="ARBA00022622"/>
    </source>
</evidence>
<name>A0A8C9QEY6_SPEDA</name>
<dbReference type="GO" id="GO:0005886">
    <property type="term" value="C:plasma membrane"/>
    <property type="evidence" value="ECO:0007669"/>
    <property type="project" value="UniProtKB-SubCell"/>
</dbReference>
<dbReference type="GO" id="GO:0098552">
    <property type="term" value="C:side of membrane"/>
    <property type="evidence" value="ECO:0007669"/>
    <property type="project" value="UniProtKB-KW"/>
</dbReference>
<evidence type="ECO:0000256" key="17">
    <source>
        <dbReference type="ARBA" id="ARBA00058425"/>
    </source>
</evidence>
<keyword evidence="8" id="KW-0336">GPI-anchor</keyword>
<comment type="function">
    <text evidence="18">Membrane-anchored forms may play a role in cellular adhesion.</text>
</comment>
<evidence type="ECO:0000256" key="12">
    <source>
        <dbReference type="ARBA" id="ARBA00023034"/>
    </source>
</evidence>
<keyword evidence="9" id="KW-0165">Cleavage on pair of basic residues</keyword>
<evidence type="ECO:0000256" key="16">
    <source>
        <dbReference type="ARBA" id="ARBA00023288"/>
    </source>
</evidence>
<keyword evidence="23" id="KW-1185">Reference proteome</keyword>
<evidence type="ECO:0000256" key="9">
    <source>
        <dbReference type="ARBA" id="ARBA00022685"/>
    </source>
</evidence>
<keyword evidence="13" id="KW-0472">Membrane</keyword>
<evidence type="ECO:0000256" key="6">
    <source>
        <dbReference type="ARBA" id="ARBA00022525"/>
    </source>
</evidence>
<comment type="function">
    <text evidence="17">Megakaryocyte-potentiating factor (MPF) may potentiate megakaryocyte colony formation.</text>
</comment>